<evidence type="ECO:0000313" key="7">
    <source>
        <dbReference type="EMBL" id="KAJ1727877.1"/>
    </source>
</evidence>
<dbReference type="PANTHER" id="PTHR11863">
    <property type="entry name" value="STEROL DESATURASE"/>
    <property type="match status" value="1"/>
</dbReference>
<dbReference type="InterPro" id="IPR050307">
    <property type="entry name" value="Sterol_Desaturase_Related"/>
</dbReference>
<gene>
    <name evidence="7" type="primary">ERG25_2</name>
    <name evidence="7" type="ORF">LPJ61_004344</name>
</gene>
<organism evidence="7 8">
    <name type="scientific">Coemansia biformis</name>
    <dbReference type="NCBI Taxonomy" id="1286918"/>
    <lineage>
        <taxon>Eukaryota</taxon>
        <taxon>Fungi</taxon>
        <taxon>Fungi incertae sedis</taxon>
        <taxon>Zoopagomycota</taxon>
        <taxon>Kickxellomycotina</taxon>
        <taxon>Kickxellomycetes</taxon>
        <taxon>Kickxellales</taxon>
        <taxon>Kickxellaceae</taxon>
        <taxon>Coemansia</taxon>
    </lineage>
</organism>
<comment type="subcellular location">
    <subcellularLocation>
        <location evidence="1">Membrane</location>
    </subcellularLocation>
</comment>
<evidence type="ECO:0000256" key="3">
    <source>
        <dbReference type="ARBA" id="ARBA00022989"/>
    </source>
</evidence>
<keyword evidence="8" id="KW-1185">Reference proteome</keyword>
<keyword evidence="3 5" id="KW-1133">Transmembrane helix</keyword>
<dbReference type="EMBL" id="JANBOI010000956">
    <property type="protein sequence ID" value="KAJ1727877.1"/>
    <property type="molecule type" value="Genomic_DNA"/>
</dbReference>
<evidence type="ECO:0000256" key="2">
    <source>
        <dbReference type="ARBA" id="ARBA00022692"/>
    </source>
</evidence>
<feature type="transmembrane region" description="Helical" evidence="5">
    <location>
        <begin position="204"/>
        <end position="225"/>
    </location>
</feature>
<dbReference type="GO" id="GO:0016020">
    <property type="term" value="C:membrane"/>
    <property type="evidence" value="ECO:0007669"/>
    <property type="project" value="UniProtKB-SubCell"/>
</dbReference>
<dbReference type="GO" id="GO:0008610">
    <property type="term" value="P:lipid biosynthetic process"/>
    <property type="evidence" value="ECO:0007669"/>
    <property type="project" value="InterPro"/>
</dbReference>
<feature type="domain" description="Fatty acid hydroxylase" evidence="6">
    <location>
        <begin position="144"/>
        <end position="280"/>
    </location>
</feature>
<dbReference type="EC" id="1.14.18.9" evidence="7"/>
<evidence type="ECO:0000256" key="1">
    <source>
        <dbReference type="ARBA" id="ARBA00004370"/>
    </source>
</evidence>
<dbReference type="AlphaFoldDB" id="A0A9W7Y504"/>
<evidence type="ECO:0000256" key="5">
    <source>
        <dbReference type="SAM" id="Phobius"/>
    </source>
</evidence>
<evidence type="ECO:0000313" key="8">
    <source>
        <dbReference type="Proteomes" id="UP001143981"/>
    </source>
</evidence>
<keyword evidence="2 5" id="KW-0812">Transmembrane</keyword>
<dbReference type="OrthoDB" id="1658724at2759"/>
<dbReference type="Proteomes" id="UP001143981">
    <property type="component" value="Unassembled WGS sequence"/>
</dbReference>
<evidence type="ECO:0000256" key="4">
    <source>
        <dbReference type="ARBA" id="ARBA00023136"/>
    </source>
</evidence>
<dbReference type="GO" id="GO:0005506">
    <property type="term" value="F:iron ion binding"/>
    <property type="evidence" value="ECO:0007669"/>
    <property type="project" value="InterPro"/>
</dbReference>
<sequence length="306" mass="35404">MDRLDVFLASAREMLTSTVDVSQRIPAGYTLNWFERTWLAMFDGRNELLTFTAIAFLMHEAVYFGRYLPFLVCDYIPAARKYKIQEGKEVTSEMKWKCIKKLIFSHFVIEGPLMLAFLPVAQLAGIRTTEMPLPGWQEMAVQIAVFFVLEDLWHYWIHRLFHWGPLYRAVHKVHHEFSAPFGMAAEYAHPLETIIFGQGTVGGPVLYCSFVGSVHAVTMFAWIWLRLFQAIDAHSGYDFPWSLHNFMPFWAGADHHDYHHAAFVNNFSSSFRWWDTIFGTDTKYHAHKARLAKAKADADIDAKKAQ</sequence>
<accession>A0A9W7Y504</accession>
<keyword evidence="7" id="KW-0560">Oxidoreductase</keyword>
<dbReference type="InterPro" id="IPR006694">
    <property type="entry name" value="Fatty_acid_hydroxylase"/>
</dbReference>
<dbReference type="Pfam" id="PF04116">
    <property type="entry name" value="FA_hydroxylase"/>
    <property type="match status" value="1"/>
</dbReference>
<name>A0A9W7Y504_9FUNG</name>
<proteinExistence type="predicted"/>
<feature type="transmembrane region" description="Helical" evidence="5">
    <location>
        <begin position="102"/>
        <end position="124"/>
    </location>
</feature>
<comment type="caution">
    <text evidence="7">The sequence shown here is derived from an EMBL/GenBank/DDBJ whole genome shotgun (WGS) entry which is preliminary data.</text>
</comment>
<evidence type="ECO:0000259" key="6">
    <source>
        <dbReference type="Pfam" id="PF04116"/>
    </source>
</evidence>
<keyword evidence="4 5" id="KW-0472">Membrane</keyword>
<protein>
    <submittedName>
        <fullName evidence="7">C-4 sterol methyl oxidase</fullName>
        <ecNumber evidence="7">1.14.18.9</ecNumber>
    </submittedName>
</protein>
<dbReference type="GO" id="GO:0000254">
    <property type="term" value="F:C-4 methylsterol oxidase activity"/>
    <property type="evidence" value="ECO:0007669"/>
    <property type="project" value="UniProtKB-EC"/>
</dbReference>
<reference evidence="7" key="1">
    <citation type="submission" date="2022-07" db="EMBL/GenBank/DDBJ databases">
        <title>Phylogenomic reconstructions and comparative analyses of Kickxellomycotina fungi.</title>
        <authorList>
            <person name="Reynolds N.K."/>
            <person name="Stajich J.E."/>
            <person name="Barry K."/>
            <person name="Grigoriev I.V."/>
            <person name="Crous P."/>
            <person name="Smith M.E."/>
        </authorList>
    </citation>
    <scope>NUCLEOTIDE SEQUENCE</scope>
    <source>
        <strain evidence="7">BCRC 34381</strain>
    </source>
</reference>